<evidence type="ECO:0000256" key="1">
    <source>
        <dbReference type="ARBA" id="ARBA00023002"/>
    </source>
</evidence>
<dbReference type="Pfam" id="PF02754">
    <property type="entry name" value="CCG"/>
    <property type="match status" value="2"/>
</dbReference>
<dbReference type="Proteomes" id="UP001254848">
    <property type="component" value="Unassembled WGS sequence"/>
</dbReference>
<reference evidence="3 4" key="1">
    <citation type="submission" date="2023-07" db="EMBL/GenBank/DDBJ databases">
        <title>The novel representative of Negativicutes class, Anaeroselena agilis gen. nov. sp. nov.</title>
        <authorList>
            <person name="Prokofeva M.I."/>
            <person name="Elcheninov A.G."/>
            <person name="Klyukina A."/>
            <person name="Kublanov I.V."/>
            <person name="Frolov E.N."/>
            <person name="Podosokorskaya O.A."/>
        </authorList>
    </citation>
    <scope>NUCLEOTIDE SEQUENCE [LARGE SCALE GENOMIC DNA]</scope>
    <source>
        <strain evidence="3 4">4137-cl</strain>
    </source>
</reference>
<evidence type="ECO:0000313" key="3">
    <source>
        <dbReference type="EMBL" id="MDT8902567.1"/>
    </source>
</evidence>
<dbReference type="InterPro" id="IPR004017">
    <property type="entry name" value="Cys_rich_dom"/>
</dbReference>
<sequence>MKATYYPGCSLHSTAAEYHDSISFVCKTLGVELVELDDWNCCGASCAHATNHYLATALPLRNLIIAEQAGNDVIAPCAACYNMLRAADRAVRAQDCQAAKINDDLEEIIGARYGATIETRHPLEVFGSREMLQRIGAATLRPLKGLRVVTYYGCLLTRPKDVVAFDNPEHPVKMDKLLTALGAEVKRWSYKTECCGGALALSRTDAVAALVAKLVTEAGRAGAQAIVSACPLCQVNLDTRQTQVVHPMPIFYFTELMGLAFGAVGADRWLRKHIIDPAPVLAALAKGE</sequence>
<evidence type="ECO:0000259" key="2">
    <source>
        <dbReference type="Pfam" id="PF02754"/>
    </source>
</evidence>
<dbReference type="InterPro" id="IPR051278">
    <property type="entry name" value="HdrB/HdrD_reductase"/>
</dbReference>
<keyword evidence="4" id="KW-1185">Reference proteome</keyword>
<proteinExistence type="predicted"/>
<comment type="caution">
    <text evidence="3">The sequence shown here is derived from an EMBL/GenBank/DDBJ whole genome shotgun (WGS) entry which is preliminary data.</text>
</comment>
<accession>A0ABU3P1S5</accession>
<organism evidence="3 4">
    <name type="scientific">Anaeroselena agilis</name>
    <dbReference type="NCBI Taxonomy" id="3063788"/>
    <lineage>
        <taxon>Bacteria</taxon>
        <taxon>Bacillati</taxon>
        <taxon>Bacillota</taxon>
        <taxon>Negativicutes</taxon>
        <taxon>Acetonemataceae</taxon>
        <taxon>Anaeroselena</taxon>
    </lineage>
</organism>
<dbReference type="PANTHER" id="PTHR42947">
    <property type="entry name" value="COB--COM HETERODISULFIDE REDUCTASE SUBUNIT B 1"/>
    <property type="match status" value="1"/>
</dbReference>
<dbReference type="EMBL" id="JAUOZS010000001">
    <property type="protein sequence ID" value="MDT8902567.1"/>
    <property type="molecule type" value="Genomic_DNA"/>
</dbReference>
<protein>
    <submittedName>
        <fullName evidence="3">CoB--CoM heterodisulfide reductase iron-sulfur subunit B family protein</fullName>
    </submittedName>
</protein>
<dbReference type="Gene3D" id="1.20.1050.140">
    <property type="match status" value="1"/>
</dbReference>
<dbReference type="PANTHER" id="PTHR42947:SF1">
    <property type="entry name" value="COB--COM HETERODISULFIDE REDUCTASE SUBUNIT B 1"/>
    <property type="match status" value="1"/>
</dbReference>
<name>A0ABU3P1S5_9FIRM</name>
<keyword evidence="1" id="KW-0560">Oxidoreductase</keyword>
<gene>
    <name evidence="3" type="ORF">Q4T40_15060</name>
</gene>
<feature type="domain" description="Cysteine-rich" evidence="2">
    <location>
        <begin position="148"/>
        <end position="238"/>
    </location>
</feature>
<evidence type="ECO:0000313" key="4">
    <source>
        <dbReference type="Proteomes" id="UP001254848"/>
    </source>
</evidence>
<feature type="domain" description="Cysteine-rich" evidence="2">
    <location>
        <begin position="4"/>
        <end position="85"/>
    </location>
</feature>
<dbReference type="RefSeq" id="WP_413781048.1">
    <property type="nucleotide sequence ID" value="NZ_JAUOZS010000001.1"/>
</dbReference>